<keyword evidence="6" id="KW-0687">Ribonucleoprotein</keyword>
<dbReference type="PANTHER" id="PTHR13231">
    <property type="entry name" value="MITOCHONDRIAL RIBOSOMAL PROTEIN S31"/>
    <property type="match status" value="1"/>
</dbReference>
<evidence type="ECO:0000313" key="12">
    <source>
        <dbReference type="WBParaSite" id="HNAJ_0001006401-mRNA-1"/>
    </source>
</evidence>
<dbReference type="AlphaFoldDB" id="A0A0R3TR68"/>
<dbReference type="GO" id="GO:0005763">
    <property type="term" value="C:mitochondrial small ribosomal subunit"/>
    <property type="evidence" value="ECO:0007669"/>
    <property type="project" value="InterPro"/>
</dbReference>
<evidence type="ECO:0000256" key="3">
    <source>
        <dbReference type="ARBA" id="ARBA00022946"/>
    </source>
</evidence>
<comment type="subcellular location">
    <subcellularLocation>
        <location evidence="1">Mitochondrion</location>
    </subcellularLocation>
</comment>
<dbReference type="Proteomes" id="UP000278807">
    <property type="component" value="Unassembled WGS sequence"/>
</dbReference>
<evidence type="ECO:0000256" key="6">
    <source>
        <dbReference type="ARBA" id="ARBA00023274"/>
    </source>
</evidence>
<evidence type="ECO:0000256" key="1">
    <source>
        <dbReference type="ARBA" id="ARBA00004173"/>
    </source>
</evidence>
<keyword evidence="11" id="KW-1185">Reference proteome</keyword>
<keyword evidence="4" id="KW-0689">Ribosomal protein</keyword>
<dbReference type="STRING" id="102285.A0A0R3TR68"/>
<feature type="compositionally biased region" description="Polar residues" evidence="9">
    <location>
        <begin position="39"/>
        <end position="55"/>
    </location>
</feature>
<evidence type="ECO:0000256" key="2">
    <source>
        <dbReference type="ARBA" id="ARBA00011057"/>
    </source>
</evidence>
<proteinExistence type="inferred from homology"/>
<accession>A0A0R3TR68</accession>
<dbReference type="PANTHER" id="PTHR13231:SF3">
    <property type="entry name" value="SMALL RIBOSOMAL SUBUNIT PROTEIN MS31"/>
    <property type="match status" value="1"/>
</dbReference>
<dbReference type="GO" id="GO:0003735">
    <property type="term" value="F:structural constituent of ribosome"/>
    <property type="evidence" value="ECO:0007669"/>
    <property type="project" value="InterPro"/>
</dbReference>
<reference evidence="10 11" key="2">
    <citation type="submission" date="2018-11" db="EMBL/GenBank/DDBJ databases">
        <authorList>
            <consortium name="Pathogen Informatics"/>
        </authorList>
    </citation>
    <scope>NUCLEOTIDE SEQUENCE [LARGE SCALE GENOMIC DNA]</scope>
</reference>
<evidence type="ECO:0000313" key="11">
    <source>
        <dbReference type="Proteomes" id="UP000278807"/>
    </source>
</evidence>
<dbReference type="EMBL" id="UZAE01012862">
    <property type="protein sequence ID" value="VDO07083.1"/>
    <property type="molecule type" value="Genomic_DNA"/>
</dbReference>
<evidence type="ECO:0000256" key="4">
    <source>
        <dbReference type="ARBA" id="ARBA00022980"/>
    </source>
</evidence>
<dbReference type="InterPro" id="IPR026299">
    <property type="entry name" value="MRP-S31"/>
</dbReference>
<evidence type="ECO:0000313" key="10">
    <source>
        <dbReference type="EMBL" id="VDO07083.1"/>
    </source>
</evidence>
<evidence type="ECO:0000256" key="7">
    <source>
        <dbReference type="ARBA" id="ARBA00035133"/>
    </source>
</evidence>
<organism evidence="12">
    <name type="scientific">Rodentolepis nana</name>
    <name type="common">Dwarf tapeworm</name>
    <name type="synonym">Hymenolepis nana</name>
    <dbReference type="NCBI Taxonomy" id="102285"/>
    <lineage>
        <taxon>Eukaryota</taxon>
        <taxon>Metazoa</taxon>
        <taxon>Spiralia</taxon>
        <taxon>Lophotrochozoa</taxon>
        <taxon>Platyhelminthes</taxon>
        <taxon>Cestoda</taxon>
        <taxon>Eucestoda</taxon>
        <taxon>Cyclophyllidea</taxon>
        <taxon>Hymenolepididae</taxon>
        <taxon>Rodentolepis</taxon>
    </lineage>
</organism>
<protein>
    <recommendedName>
        <fullName evidence="7">Small ribosomal subunit protein mS31</fullName>
    </recommendedName>
    <alternativeName>
        <fullName evidence="8">28S ribosomal protein S31, mitochondrial</fullName>
    </alternativeName>
</protein>
<gene>
    <name evidence="10" type="ORF">HNAJ_LOCUS10059</name>
</gene>
<dbReference type="OrthoDB" id="5989925at2759"/>
<keyword evidence="5" id="KW-0496">Mitochondrion</keyword>
<reference evidence="12" key="1">
    <citation type="submission" date="2017-02" db="UniProtKB">
        <authorList>
            <consortium name="WormBaseParasite"/>
        </authorList>
    </citation>
    <scope>IDENTIFICATION</scope>
</reference>
<evidence type="ECO:0000256" key="8">
    <source>
        <dbReference type="ARBA" id="ARBA00035363"/>
    </source>
</evidence>
<feature type="region of interest" description="Disordered" evidence="9">
    <location>
        <begin position="26"/>
        <end position="55"/>
    </location>
</feature>
<evidence type="ECO:0000256" key="5">
    <source>
        <dbReference type="ARBA" id="ARBA00023128"/>
    </source>
</evidence>
<name>A0A0R3TR68_RODNA</name>
<evidence type="ECO:0000256" key="9">
    <source>
        <dbReference type="SAM" id="MobiDB-lite"/>
    </source>
</evidence>
<dbReference type="Pfam" id="PF15433">
    <property type="entry name" value="MRP-S31"/>
    <property type="match status" value="1"/>
</dbReference>
<sequence>MLQIALMRIGCLRSWMCSSARLLSSDSKPSRSIRRKGKGSTNNREPANGKSKITPSTSELLQDFLGQVPFTKHETSNKLKVEAVGAKDEKTRHGRHRVALQDAHQDRNTVKSMDLLRHFVNTKGQPSQEFLKSITQANRRSIRVRHTESLPQPAKLNLFDETSFQDYAVDESAYKNDVFNEINSLEASAYRAKSTHNHFEELIQWTLDGKLWKFPINNEQDCVEELETPFHEHVFLNRYLKNKKSGAKYPAPLKAFMDLVCAGLGQNPYITAQQKKEHLEWFEGYFASKVKNIQAAVDEERRIAEAEAKARSMKS</sequence>
<keyword evidence="3" id="KW-0809">Transit peptide</keyword>
<dbReference type="WBParaSite" id="HNAJ_0001006401-mRNA-1">
    <property type="protein sequence ID" value="HNAJ_0001006401-mRNA-1"/>
    <property type="gene ID" value="HNAJ_0001006401"/>
</dbReference>
<comment type="similarity">
    <text evidence="2">Belongs to the mitochondrion-specific ribosomal protein mS31 family.</text>
</comment>